<proteinExistence type="predicted"/>
<feature type="region of interest" description="Disordered" evidence="3">
    <location>
        <begin position="527"/>
        <end position="559"/>
    </location>
</feature>
<dbReference type="EMBL" id="HBEK01002155">
    <property type="protein sequence ID" value="CAD8391238.1"/>
    <property type="molecule type" value="Transcribed_RNA"/>
</dbReference>
<evidence type="ECO:0000256" key="2">
    <source>
        <dbReference type="PROSITE-ProRule" id="PRU00708"/>
    </source>
</evidence>
<keyword evidence="1" id="KW-0677">Repeat</keyword>
<dbReference type="Gene3D" id="1.25.40.10">
    <property type="entry name" value="Tetratricopeptide repeat domain"/>
    <property type="match status" value="4"/>
</dbReference>
<organism evidence="4">
    <name type="scientific">Rhodosorus marinus</name>
    <dbReference type="NCBI Taxonomy" id="101924"/>
    <lineage>
        <taxon>Eukaryota</taxon>
        <taxon>Rhodophyta</taxon>
        <taxon>Stylonematophyceae</taxon>
        <taxon>Stylonematales</taxon>
        <taxon>Stylonemataceae</taxon>
        <taxon>Rhodosorus</taxon>
    </lineage>
</organism>
<reference evidence="4" key="1">
    <citation type="submission" date="2021-01" db="EMBL/GenBank/DDBJ databases">
        <authorList>
            <person name="Corre E."/>
            <person name="Pelletier E."/>
            <person name="Niang G."/>
            <person name="Scheremetjew M."/>
            <person name="Finn R."/>
            <person name="Kale V."/>
            <person name="Holt S."/>
            <person name="Cochrane G."/>
            <person name="Meng A."/>
            <person name="Brown T."/>
            <person name="Cohen L."/>
        </authorList>
    </citation>
    <scope>NUCLEOTIDE SEQUENCE</scope>
    <source>
        <strain evidence="4">UTEX LB 2760</strain>
    </source>
</reference>
<name>A0A7S0BE22_9RHOD</name>
<evidence type="ECO:0008006" key="5">
    <source>
        <dbReference type="Google" id="ProtNLM"/>
    </source>
</evidence>
<feature type="repeat" description="PPR" evidence="2">
    <location>
        <begin position="283"/>
        <end position="317"/>
    </location>
</feature>
<gene>
    <name evidence="4" type="ORF">RMAR0315_LOCUS1213</name>
</gene>
<feature type="repeat" description="PPR" evidence="2">
    <location>
        <begin position="353"/>
        <end position="387"/>
    </location>
</feature>
<feature type="repeat" description="PPR" evidence="2">
    <location>
        <begin position="423"/>
        <end position="457"/>
    </location>
</feature>
<dbReference type="PANTHER" id="PTHR47941">
    <property type="entry name" value="PENTATRICOPEPTIDE REPEAT-CONTAINING PROTEIN 3, MITOCHONDRIAL"/>
    <property type="match status" value="1"/>
</dbReference>
<dbReference type="AlphaFoldDB" id="A0A7S0BE22"/>
<dbReference type="Pfam" id="PF01535">
    <property type="entry name" value="PPR"/>
    <property type="match status" value="2"/>
</dbReference>
<feature type="repeat" description="PPR" evidence="2">
    <location>
        <begin position="318"/>
        <end position="352"/>
    </location>
</feature>
<feature type="repeat" description="PPR" evidence="2">
    <location>
        <begin position="108"/>
        <end position="142"/>
    </location>
</feature>
<evidence type="ECO:0000256" key="1">
    <source>
        <dbReference type="ARBA" id="ARBA00022737"/>
    </source>
</evidence>
<accession>A0A7S0BE22</accession>
<dbReference type="NCBIfam" id="TIGR00756">
    <property type="entry name" value="PPR"/>
    <property type="match status" value="4"/>
</dbReference>
<evidence type="ECO:0000313" key="4">
    <source>
        <dbReference type="EMBL" id="CAD8391238.1"/>
    </source>
</evidence>
<dbReference type="InterPro" id="IPR002885">
    <property type="entry name" value="PPR_rpt"/>
</dbReference>
<dbReference type="Pfam" id="PF13812">
    <property type="entry name" value="PPR_3"/>
    <property type="match status" value="3"/>
</dbReference>
<dbReference type="PROSITE" id="PS51375">
    <property type="entry name" value="PPR"/>
    <property type="match status" value="6"/>
</dbReference>
<evidence type="ECO:0000256" key="3">
    <source>
        <dbReference type="SAM" id="MobiDB-lite"/>
    </source>
</evidence>
<sequence length="559" mass="63923">MENSTCNVLIQVFGATNDLEAVESLHNELRSESVRLDRRSTNILLKAYARAGSMERCLQEYGKLQEQSSFIPNSETYSILISEHLALGNRDEAENLLHQQRSKKIRVHYNTFSAFMRHYASSYQFDRAEKTMKAMRESGIEPQKDVYHHMIVSHSRCGNLQQAMTWFHAMKAAHELSSVEYSILLSLVAKMRNLRLFTAIINSIEGKKIEKSGYTYATMIRTFSRARRLDLAAEAFEEMRQNKLADSAGYNVFIDAVCTQETPDFARARALISDMVDQGVPPSSATYGTVIHHLSRRGHGEEAVQMFQEMTKRGLPPTVITYTQVMRALSRGDQPLKAIAYWERMKREGIKPNAITYVVGIAAHCRAGELDIAYQILEDQKAANITPLSGCFHALMQAEMKRGNMEKTMDLYKLLMESNVEPNLSIFEVMLRMLLRLGEVGEVELLFETMKKFELRPPKWALIMLFKRFALDAELPKMLRIMDMFIERRIPISAGISHGMQLISFELAEDKEMANEFGQKLQLLRSNPEKASQKWHSSQRTSRSRQLELGPAQHMNKAS</sequence>
<feature type="repeat" description="PPR" evidence="2">
    <location>
        <begin position="212"/>
        <end position="246"/>
    </location>
</feature>
<protein>
    <recommendedName>
        <fullName evidence="5">Pentacotripeptide-repeat region of PRORP domain-containing protein</fullName>
    </recommendedName>
</protein>
<dbReference type="Pfam" id="PF13041">
    <property type="entry name" value="PPR_2"/>
    <property type="match status" value="1"/>
</dbReference>
<dbReference type="InterPro" id="IPR011990">
    <property type="entry name" value="TPR-like_helical_dom_sf"/>
</dbReference>
<dbReference type="SUPFAM" id="SSF48452">
    <property type="entry name" value="TPR-like"/>
    <property type="match status" value="1"/>
</dbReference>